<dbReference type="InterPro" id="IPR023772">
    <property type="entry name" value="DNA-bd_HTH_TetR-type_CS"/>
</dbReference>
<keyword evidence="1 2" id="KW-0238">DNA-binding</keyword>
<dbReference type="InterPro" id="IPR050109">
    <property type="entry name" value="HTH-type_TetR-like_transc_reg"/>
</dbReference>
<dbReference type="Pfam" id="PF17920">
    <property type="entry name" value="TetR_C_16"/>
    <property type="match status" value="1"/>
</dbReference>
<dbReference type="OrthoDB" id="3210235at2"/>
<reference evidence="4 5" key="1">
    <citation type="submission" date="2019-03" db="EMBL/GenBank/DDBJ databases">
        <title>Genomic Encyclopedia of Archaeal and Bacterial Type Strains, Phase II (KMG-II): from individual species to whole genera.</title>
        <authorList>
            <person name="Goeker M."/>
        </authorList>
    </citation>
    <scope>NUCLEOTIDE SEQUENCE [LARGE SCALE GENOMIC DNA]</scope>
    <source>
        <strain evidence="4 5">DSM 45499</strain>
    </source>
</reference>
<dbReference type="GO" id="GO:0003700">
    <property type="term" value="F:DNA-binding transcription factor activity"/>
    <property type="evidence" value="ECO:0007669"/>
    <property type="project" value="TreeGrafter"/>
</dbReference>
<dbReference type="PANTHER" id="PTHR30055:SF235">
    <property type="entry name" value="TRANSCRIPTIONAL REGULATORY PROTEIN"/>
    <property type="match status" value="1"/>
</dbReference>
<evidence type="ECO:0000313" key="5">
    <source>
        <dbReference type="Proteomes" id="UP000294927"/>
    </source>
</evidence>
<dbReference type="PRINTS" id="PR00455">
    <property type="entry name" value="HTHTETR"/>
</dbReference>
<sequence>MARTGRRPGQTQTREDILAAARDQFAERGYGGATIRGIAAAAGVNPALVHHFFGSKDQVFVAALNLPFNPSVLVDTLLEGPRDRIGERVLRLFLGLWRRQETRAPFLALLRSVSNSPEVAAQMRTFMETAVLSRIAAALELPTLRLTAAASQMMGLAMVRYVLAAEPMASATDDEVVALVAPVIQRYFDP</sequence>
<feature type="domain" description="HTH tetR-type" evidence="3">
    <location>
        <begin position="11"/>
        <end position="71"/>
    </location>
</feature>
<accession>A0A4R7VB41</accession>
<evidence type="ECO:0000313" key="4">
    <source>
        <dbReference type="EMBL" id="TDV46230.1"/>
    </source>
</evidence>
<dbReference type="InterPro" id="IPR036271">
    <property type="entry name" value="Tet_transcr_reg_TetR-rel_C_sf"/>
</dbReference>
<evidence type="ECO:0000259" key="3">
    <source>
        <dbReference type="PROSITE" id="PS50977"/>
    </source>
</evidence>
<proteinExistence type="predicted"/>
<evidence type="ECO:0000256" key="2">
    <source>
        <dbReference type="PROSITE-ProRule" id="PRU00335"/>
    </source>
</evidence>
<dbReference type="EMBL" id="SOCP01000011">
    <property type="protein sequence ID" value="TDV46230.1"/>
    <property type="molecule type" value="Genomic_DNA"/>
</dbReference>
<dbReference type="Gene3D" id="1.10.10.60">
    <property type="entry name" value="Homeodomain-like"/>
    <property type="match status" value="1"/>
</dbReference>
<feature type="DNA-binding region" description="H-T-H motif" evidence="2">
    <location>
        <begin position="34"/>
        <end position="53"/>
    </location>
</feature>
<dbReference type="Gene3D" id="1.10.357.10">
    <property type="entry name" value="Tetracycline Repressor, domain 2"/>
    <property type="match status" value="1"/>
</dbReference>
<dbReference type="InterPro" id="IPR001647">
    <property type="entry name" value="HTH_TetR"/>
</dbReference>
<dbReference type="SUPFAM" id="SSF48498">
    <property type="entry name" value="Tetracyclin repressor-like, C-terminal domain"/>
    <property type="match status" value="1"/>
</dbReference>
<dbReference type="PROSITE" id="PS01081">
    <property type="entry name" value="HTH_TETR_1"/>
    <property type="match status" value="1"/>
</dbReference>
<dbReference type="SUPFAM" id="SSF46689">
    <property type="entry name" value="Homeodomain-like"/>
    <property type="match status" value="1"/>
</dbReference>
<dbReference type="AlphaFoldDB" id="A0A4R7VB41"/>
<dbReference type="InterPro" id="IPR041678">
    <property type="entry name" value="TetR_C_16"/>
</dbReference>
<gene>
    <name evidence="4" type="ORF">CLV71_111188</name>
</gene>
<evidence type="ECO:0000256" key="1">
    <source>
        <dbReference type="ARBA" id="ARBA00023125"/>
    </source>
</evidence>
<dbReference type="Proteomes" id="UP000294927">
    <property type="component" value="Unassembled WGS sequence"/>
</dbReference>
<dbReference type="Pfam" id="PF00440">
    <property type="entry name" value="TetR_N"/>
    <property type="match status" value="1"/>
</dbReference>
<dbReference type="PANTHER" id="PTHR30055">
    <property type="entry name" value="HTH-TYPE TRANSCRIPTIONAL REGULATOR RUTR"/>
    <property type="match status" value="1"/>
</dbReference>
<dbReference type="RefSeq" id="WP_133905887.1">
    <property type="nucleotide sequence ID" value="NZ_SOCP01000011.1"/>
</dbReference>
<organism evidence="4 5">
    <name type="scientific">Actinophytocola oryzae</name>
    <dbReference type="NCBI Taxonomy" id="502181"/>
    <lineage>
        <taxon>Bacteria</taxon>
        <taxon>Bacillati</taxon>
        <taxon>Actinomycetota</taxon>
        <taxon>Actinomycetes</taxon>
        <taxon>Pseudonocardiales</taxon>
        <taxon>Pseudonocardiaceae</taxon>
    </lineage>
</organism>
<dbReference type="GO" id="GO:0000976">
    <property type="term" value="F:transcription cis-regulatory region binding"/>
    <property type="evidence" value="ECO:0007669"/>
    <property type="project" value="TreeGrafter"/>
</dbReference>
<comment type="caution">
    <text evidence="4">The sequence shown here is derived from an EMBL/GenBank/DDBJ whole genome shotgun (WGS) entry which is preliminary data.</text>
</comment>
<keyword evidence="5" id="KW-1185">Reference proteome</keyword>
<name>A0A4R7VB41_9PSEU</name>
<protein>
    <submittedName>
        <fullName evidence="4">TetR family transcriptional regulator</fullName>
    </submittedName>
</protein>
<dbReference type="PROSITE" id="PS50977">
    <property type="entry name" value="HTH_TETR_2"/>
    <property type="match status" value="1"/>
</dbReference>
<dbReference type="InterPro" id="IPR009057">
    <property type="entry name" value="Homeodomain-like_sf"/>
</dbReference>